<organism evidence="2 3">
    <name type="scientific">Parasutterella excrementihominis</name>
    <dbReference type="NCBI Taxonomy" id="487175"/>
    <lineage>
        <taxon>Bacteria</taxon>
        <taxon>Pseudomonadati</taxon>
        <taxon>Pseudomonadota</taxon>
        <taxon>Betaproteobacteria</taxon>
        <taxon>Burkholderiales</taxon>
        <taxon>Sutterellaceae</taxon>
        <taxon>Parasutterella</taxon>
    </lineage>
</organism>
<evidence type="ECO:0000313" key="3">
    <source>
        <dbReference type="Proteomes" id="UP000462362"/>
    </source>
</evidence>
<accession>A0A6I3SAD0</accession>
<evidence type="ECO:0000259" key="1">
    <source>
        <dbReference type="PROSITE" id="PS50943"/>
    </source>
</evidence>
<dbReference type="Pfam" id="PF01381">
    <property type="entry name" value="HTH_3"/>
    <property type="match status" value="1"/>
</dbReference>
<evidence type="ECO:0000313" key="2">
    <source>
        <dbReference type="EMBL" id="MTU43349.1"/>
    </source>
</evidence>
<dbReference type="InterPro" id="IPR010982">
    <property type="entry name" value="Lambda_DNA-bd_dom_sf"/>
</dbReference>
<dbReference type="GO" id="GO:0003677">
    <property type="term" value="F:DNA binding"/>
    <property type="evidence" value="ECO:0007669"/>
    <property type="project" value="InterPro"/>
</dbReference>
<dbReference type="CDD" id="cd00093">
    <property type="entry name" value="HTH_XRE"/>
    <property type="match status" value="1"/>
</dbReference>
<dbReference type="Gene3D" id="1.10.260.40">
    <property type="entry name" value="lambda repressor-like DNA-binding domains"/>
    <property type="match status" value="1"/>
</dbReference>
<comment type="caution">
    <text evidence="2">The sequence shown here is derived from an EMBL/GenBank/DDBJ whole genome shotgun (WGS) entry which is preliminary data.</text>
</comment>
<name>A0A6I3SAD0_9BURK</name>
<dbReference type="EMBL" id="WNCL01000017">
    <property type="protein sequence ID" value="MTU43349.1"/>
    <property type="molecule type" value="Genomic_DNA"/>
</dbReference>
<protein>
    <submittedName>
        <fullName evidence="2">Helix-turn-helix domain-containing protein</fullName>
    </submittedName>
</protein>
<feature type="domain" description="HTH cro/C1-type" evidence="1">
    <location>
        <begin position="35"/>
        <end position="90"/>
    </location>
</feature>
<proteinExistence type="predicted"/>
<dbReference type="InterPro" id="IPR001387">
    <property type="entry name" value="Cro/C1-type_HTH"/>
</dbReference>
<dbReference type="SMART" id="SM00530">
    <property type="entry name" value="HTH_XRE"/>
    <property type="match status" value="1"/>
</dbReference>
<sequence>MTHEEFFSEQMKDPEFAKAYEESEEEFKALQKAIELRMQQKLSQTEVAQRMNTTRSVVCRLEAGLLNGTPPSLGMLKRYASALGKKVEIRLV</sequence>
<gene>
    <name evidence="2" type="ORF">GMD42_06890</name>
</gene>
<reference evidence="2 3" key="1">
    <citation type="journal article" date="2019" name="Nat. Med.">
        <title>A library of human gut bacterial isolates paired with longitudinal multiomics data enables mechanistic microbiome research.</title>
        <authorList>
            <person name="Poyet M."/>
            <person name="Groussin M."/>
            <person name="Gibbons S.M."/>
            <person name="Avila-Pacheco J."/>
            <person name="Jiang X."/>
            <person name="Kearney S.M."/>
            <person name="Perrotta A.R."/>
            <person name="Berdy B."/>
            <person name="Zhao S."/>
            <person name="Lieberman T.D."/>
            <person name="Swanson P.K."/>
            <person name="Smith M."/>
            <person name="Roesemann S."/>
            <person name="Alexander J.E."/>
            <person name="Rich S.A."/>
            <person name="Livny J."/>
            <person name="Vlamakis H."/>
            <person name="Clish C."/>
            <person name="Bullock K."/>
            <person name="Deik A."/>
            <person name="Scott J."/>
            <person name="Pierce K.A."/>
            <person name="Xavier R.J."/>
            <person name="Alm E.J."/>
        </authorList>
    </citation>
    <scope>NUCLEOTIDE SEQUENCE [LARGE SCALE GENOMIC DNA]</scope>
    <source>
        <strain evidence="2 3">BIOML-A2</strain>
    </source>
</reference>
<dbReference type="Proteomes" id="UP000462362">
    <property type="component" value="Unassembled WGS sequence"/>
</dbReference>
<dbReference type="PROSITE" id="PS50943">
    <property type="entry name" value="HTH_CROC1"/>
    <property type="match status" value="1"/>
</dbReference>
<dbReference type="SUPFAM" id="SSF47413">
    <property type="entry name" value="lambda repressor-like DNA-binding domains"/>
    <property type="match status" value="1"/>
</dbReference>
<dbReference type="AlphaFoldDB" id="A0A6I3SAD0"/>